<reference evidence="3" key="1">
    <citation type="submission" date="2025-08" db="UniProtKB">
        <authorList>
            <consortium name="RefSeq"/>
        </authorList>
    </citation>
    <scope>IDENTIFICATION</scope>
</reference>
<dbReference type="GeneID" id="140698135"/>
<accession>A0ABM5DRP4</accession>
<evidence type="ECO:0000256" key="1">
    <source>
        <dbReference type="SAM" id="MobiDB-lite"/>
    </source>
</evidence>
<evidence type="ECO:0000313" key="2">
    <source>
        <dbReference type="Proteomes" id="UP001652581"/>
    </source>
</evidence>
<gene>
    <name evidence="3" type="primary">LOC140698135</name>
</gene>
<evidence type="ECO:0000313" key="3">
    <source>
        <dbReference type="RefSeq" id="XP_072823563.1"/>
    </source>
</evidence>
<dbReference type="Proteomes" id="UP001652581">
    <property type="component" value="Chromosome 9"/>
</dbReference>
<organism evidence="2 3">
    <name type="scientific">Vicugna pacos</name>
    <name type="common">Alpaca</name>
    <name type="synonym">Lama pacos</name>
    <dbReference type="NCBI Taxonomy" id="30538"/>
    <lineage>
        <taxon>Eukaryota</taxon>
        <taxon>Metazoa</taxon>
        <taxon>Chordata</taxon>
        <taxon>Craniata</taxon>
        <taxon>Vertebrata</taxon>
        <taxon>Euteleostomi</taxon>
        <taxon>Mammalia</taxon>
        <taxon>Eutheria</taxon>
        <taxon>Laurasiatheria</taxon>
        <taxon>Artiodactyla</taxon>
        <taxon>Tylopoda</taxon>
        <taxon>Camelidae</taxon>
        <taxon>Vicugna</taxon>
    </lineage>
</organism>
<dbReference type="RefSeq" id="XP_072823563.1">
    <property type="nucleotide sequence ID" value="XM_072967462.1"/>
</dbReference>
<feature type="compositionally biased region" description="Acidic residues" evidence="1">
    <location>
        <begin position="35"/>
        <end position="50"/>
    </location>
</feature>
<sequence length="242" mass="26626">MLSWAQKVLPQPPEARRKTKTEEEEGAEPEREPETETALEETVLEEESLPPEEPCVGEEVAAPGPQETQEAAPSPPTSLQAQVTVVPEVNRQEHRSLGNAALGAQMDPMRPPGPRTPGPGPGCSGGLSRMWKKCCLSPRKCLRAGETSLWMLPWVQSPQDPPWEPSPSLCCRPRRAPPCLLPTPQSPRRSRLQTPCPASRPPPCHPPRTLPGWWHGSCTGWRWPCRSQCSMGRLGSRSLTPL</sequence>
<keyword evidence="2" id="KW-1185">Reference proteome</keyword>
<feature type="region of interest" description="Disordered" evidence="1">
    <location>
        <begin position="1"/>
        <end position="80"/>
    </location>
</feature>
<name>A0ABM5DRP4_VICPA</name>
<feature type="compositionally biased region" description="Polar residues" evidence="1">
    <location>
        <begin position="66"/>
        <end position="80"/>
    </location>
</feature>
<proteinExistence type="predicted"/>
<protein>
    <submittedName>
        <fullName evidence="3">Uncharacterized protein isoform X2</fullName>
    </submittedName>
</protein>
<feature type="region of interest" description="Disordered" evidence="1">
    <location>
        <begin position="180"/>
        <end position="202"/>
    </location>
</feature>